<dbReference type="Proteomes" id="UP000054911">
    <property type="component" value="Unassembled WGS sequence"/>
</dbReference>
<name>A0A158CEJ4_9BURK</name>
<dbReference type="RefSeq" id="WP_087131601.1">
    <property type="nucleotide sequence ID" value="NZ_FCOE02000020.1"/>
</dbReference>
<dbReference type="STRING" id="1777141.AWB80_05100"/>
<dbReference type="EMBL" id="FCOE02000020">
    <property type="protein sequence ID" value="SAK80744.1"/>
    <property type="molecule type" value="Genomic_DNA"/>
</dbReference>
<evidence type="ECO:0008006" key="3">
    <source>
        <dbReference type="Google" id="ProtNLM"/>
    </source>
</evidence>
<proteinExistence type="predicted"/>
<comment type="caution">
    <text evidence="1">The sequence shown here is derived from an EMBL/GenBank/DDBJ whole genome shotgun (WGS) entry which is preliminary data.</text>
</comment>
<reference evidence="1" key="1">
    <citation type="submission" date="2016-01" db="EMBL/GenBank/DDBJ databases">
        <authorList>
            <person name="Peeters C."/>
        </authorList>
    </citation>
    <scope>NUCLEOTIDE SEQUENCE [LARGE SCALE GENOMIC DNA]</scope>
    <source>
        <strain evidence="1">LMG 29323</strain>
    </source>
</reference>
<organism evidence="1 2">
    <name type="scientific">Caballeronia pedi</name>
    <dbReference type="NCBI Taxonomy" id="1777141"/>
    <lineage>
        <taxon>Bacteria</taxon>
        <taxon>Pseudomonadati</taxon>
        <taxon>Pseudomonadota</taxon>
        <taxon>Betaproteobacteria</taxon>
        <taxon>Burkholderiales</taxon>
        <taxon>Burkholderiaceae</taxon>
        <taxon>Caballeronia</taxon>
    </lineage>
</organism>
<keyword evidence="2" id="KW-1185">Reference proteome</keyword>
<evidence type="ECO:0000313" key="2">
    <source>
        <dbReference type="Proteomes" id="UP000054911"/>
    </source>
</evidence>
<protein>
    <recommendedName>
        <fullName evidence="3">Lipoprotein</fullName>
    </recommendedName>
</protein>
<dbReference type="OrthoDB" id="9107469at2"/>
<gene>
    <name evidence="1" type="ORF">AWB80_05100</name>
</gene>
<evidence type="ECO:0000313" key="1">
    <source>
        <dbReference type="EMBL" id="SAK80744.1"/>
    </source>
</evidence>
<dbReference type="AlphaFoldDB" id="A0A158CEJ4"/>
<dbReference type="PROSITE" id="PS51257">
    <property type="entry name" value="PROKAR_LIPOPROTEIN"/>
    <property type="match status" value="1"/>
</dbReference>
<sequence length="178" mass="18726">MNVIGRLIARALLAVGAGALSGCTWTLITAADAAGSLVQAGFTVASSYSSPTSVTGAPAALQSVCIELNQTVATGDFVPGLQVALQRRGVNSMVYNPGTSPPGCEAMLVYNATTRWDKRAFSSEPMSYLSAIDLTLLRQGQILVTARYDTNGLNIDRFASARQKLDALVDRMVVARTP</sequence>
<accession>A0A158CEJ4</accession>